<proteinExistence type="inferred from homology"/>
<reference evidence="5 6" key="1">
    <citation type="submission" date="2015-09" db="EMBL/GenBank/DDBJ databases">
        <title>Atta colombica WGS genome.</title>
        <authorList>
            <person name="Nygaard S."/>
            <person name="Hu H."/>
            <person name="Boomsma J."/>
            <person name="Zhang G."/>
        </authorList>
    </citation>
    <scope>NUCLEOTIDE SEQUENCE [LARGE SCALE GENOMIC DNA]</scope>
    <source>
        <strain evidence="5">Treedump-2</strain>
        <tissue evidence="5">Whole body</tissue>
    </source>
</reference>
<dbReference type="InterPro" id="IPR027417">
    <property type="entry name" value="P-loop_NTPase"/>
</dbReference>
<dbReference type="GO" id="GO:0005524">
    <property type="term" value="F:ATP binding"/>
    <property type="evidence" value="ECO:0007669"/>
    <property type="project" value="UniProtKB-KW"/>
</dbReference>
<dbReference type="PANTHER" id="PTHR24223:SF456">
    <property type="entry name" value="MULTIDRUG RESISTANCE-ASSOCIATED PROTEIN LETHAL(2)03659"/>
    <property type="match status" value="1"/>
</dbReference>
<keyword evidence="4" id="KW-0067">ATP-binding</keyword>
<dbReference type="GO" id="GO:0016020">
    <property type="term" value="C:membrane"/>
    <property type="evidence" value="ECO:0007669"/>
    <property type="project" value="TreeGrafter"/>
</dbReference>
<dbReference type="PANTHER" id="PTHR24223">
    <property type="entry name" value="ATP-BINDING CASSETTE SUB-FAMILY C"/>
    <property type="match status" value="1"/>
</dbReference>
<sequence>MVKMYGWEKPYSQIILLGESIVSFTRLENFLLMDEVNMRRFSENTPQLQFKSQKSKEAINAEYQIDKYIWRNGSIILSEHQRLSHLPVYVKLQWISANWISGQLPPTLCNINLSSSKYNFPGNSSTGYFTNNPNLRISYPSQEPWLFSGTVRDNTLFGQPYNKARYMQVANVCALTKDFRQFPQGDITMVGDRGVSLSDRQRERINLTKAFLKRADHIIVLDRIRFRKKCKEIIIIQSNKDFIMSKRITITRRISRLSTTSSITVCHETILEDVRRIENTNDVKQFANMYNNNFLESYTFCIIACIVSTLFRNFLYMKVILEVIQPLKGLLTIRSSNIEIEKLMRKRFDELQDYQRHICLFLACFCFSLIPMNETSNVIGSKAGLTIRKCCELNDVTLDYDIFSGDHNFSKDIIRSSFKKCTVITAHCLNMIIDSNRIIVMENGSVVVDFSILIIEE</sequence>
<evidence type="ECO:0000256" key="1">
    <source>
        <dbReference type="ARBA" id="ARBA00004141"/>
    </source>
</evidence>
<keyword evidence="3" id="KW-0547">Nucleotide-binding</keyword>
<dbReference type="STRING" id="520822.A0A195B562"/>
<dbReference type="Gene3D" id="3.40.50.300">
    <property type="entry name" value="P-loop containing nucleotide triphosphate hydrolases"/>
    <property type="match status" value="1"/>
</dbReference>
<accession>A0A195B562</accession>
<evidence type="ECO:0000256" key="4">
    <source>
        <dbReference type="ARBA" id="ARBA00022840"/>
    </source>
</evidence>
<dbReference type="InterPro" id="IPR050173">
    <property type="entry name" value="ABC_transporter_C-like"/>
</dbReference>
<comment type="similarity">
    <text evidence="2">Belongs to the ABC transporter superfamily. ABCC family. Conjugate transporter (TC 3.A.1.208) subfamily.</text>
</comment>
<organism evidence="5 6">
    <name type="scientific">Atta colombica</name>
    <dbReference type="NCBI Taxonomy" id="520822"/>
    <lineage>
        <taxon>Eukaryota</taxon>
        <taxon>Metazoa</taxon>
        <taxon>Ecdysozoa</taxon>
        <taxon>Arthropoda</taxon>
        <taxon>Hexapoda</taxon>
        <taxon>Insecta</taxon>
        <taxon>Pterygota</taxon>
        <taxon>Neoptera</taxon>
        <taxon>Endopterygota</taxon>
        <taxon>Hymenoptera</taxon>
        <taxon>Apocrita</taxon>
        <taxon>Aculeata</taxon>
        <taxon>Formicoidea</taxon>
        <taxon>Formicidae</taxon>
        <taxon>Myrmicinae</taxon>
        <taxon>Atta</taxon>
    </lineage>
</organism>
<keyword evidence="6" id="KW-1185">Reference proteome</keyword>
<name>A0A195B562_9HYME</name>
<dbReference type="AlphaFoldDB" id="A0A195B562"/>
<comment type="subcellular location">
    <subcellularLocation>
        <location evidence="1">Membrane</location>
        <topology evidence="1">Multi-pass membrane protein</topology>
    </subcellularLocation>
</comment>
<evidence type="ECO:0000256" key="2">
    <source>
        <dbReference type="ARBA" id="ARBA00009726"/>
    </source>
</evidence>
<dbReference type="GO" id="GO:0042626">
    <property type="term" value="F:ATPase-coupled transmembrane transporter activity"/>
    <property type="evidence" value="ECO:0007669"/>
    <property type="project" value="TreeGrafter"/>
</dbReference>
<evidence type="ECO:0000313" key="5">
    <source>
        <dbReference type="EMBL" id="KYM79407.1"/>
    </source>
</evidence>
<dbReference type="Proteomes" id="UP000078540">
    <property type="component" value="Unassembled WGS sequence"/>
</dbReference>
<gene>
    <name evidence="5" type="ORF">ALC53_10202</name>
</gene>
<evidence type="ECO:0000256" key="3">
    <source>
        <dbReference type="ARBA" id="ARBA00022741"/>
    </source>
</evidence>
<evidence type="ECO:0000313" key="6">
    <source>
        <dbReference type="Proteomes" id="UP000078540"/>
    </source>
</evidence>
<dbReference type="EMBL" id="KQ976604">
    <property type="protein sequence ID" value="KYM79407.1"/>
    <property type="molecule type" value="Genomic_DNA"/>
</dbReference>
<dbReference type="SUPFAM" id="SSF52540">
    <property type="entry name" value="P-loop containing nucleoside triphosphate hydrolases"/>
    <property type="match status" value="1"/>
</dbReference>
<protein>
    <submittedName>
        <fullName evidence="5">Multidrug resistance-associated protein 4</fullName>
    </submittedName>
</protein>